<reference evidence="2 3" key="1">
    <citation type="submission" date="2017-09" db="EMBL/GenBank/DDBJ databases">
        <title>Depth-based differentiation of microbial function through sediment-hosted aquifers and enrichment of novel symbionts in the deep terrestrial subsurface.</title>
        <authorList>
            <person name="Probst A.J."/>
            <person name="Ladd B."/>
            <person name="Jarett J.K."/>
            <person name="Geller-Mcgrath D.E."/>
            <person name="Sieber C.M."/>
            <person name="Emerson J.B."/>
            <person name="Anantharaman K."/>
            <person name="Thomas B.C."/>
            <person name="Malmstrom R."/>
            <person name="Stieglmeier M."/>
            <person name="Klingl A."/>
            <person name="Woyke T."/>
            <person name="Ryan C.M."/>
            <person name="Banfield J.F."/>
        </authorList>
    </citation>
    <scope>NUCLEOTIDE SEQUENCE [LARGE SCALE GENOMIC DNA]</scope>
    <source>
        <strain evidence="2">CG11_big_fil_rev_8_21_14_0_20_43_7</strain>
    </source>
</reference>
<organism evidence="2 3">
    <name type="scientific">Candidatus Magasanikbacteria bacterium CG11_big_fil_rev_8_21_14_0_20_43_7</name>
    <dbReference type="NCBI Taxonomy" id="1974654"/>
    <lineage>
        <taxon>Bacteria</taxon>
        <taxon>Candidatus Magasanikiibacteriota</taxon>
    </lineage>
</organism>
<evidence type="ECO:0008006" key="4">
    <source>
        <dbReference type="Google" id="ProtNLM"/>
    </source>
</evidence>
<feature type="transmembrane region" description="Helical" evidence="1">
    <location>
        <begin position="68"/>
        <end position="86"/>
    </location>
</feature>
<dbReference type="EMBL" id="PCWM01000027">
    <property type="protein sequence ID" value="PIR03227.1"/>
    <property type="molecule type" value="Genomic_DNA"/>
</dbReference>
<feature type="transmembrane region" description="Helical" evidence="1">
    <location>
        <begin position="27"/>
        <end position="47"/>
    </location>
</feature>
<proteinExistence type="predicted"/>
<gene>
    <name evidence="2" type="ORF">COV60_01425</name>
</gene>
<evidence type="ECO:0000256" key="1">
    <source>
        <dbReference type="SAM" id="Phobius"/>
    </source>
</evidence>
<dbReference type="Proteomes" id="UP000229782">
    <property type="component" value="Unassembled WGS sequence"/>
</dbReference>
<dbReference type="AlphaFoldDB" id="A0A2H0N2U2"/>
<dbReference type="Pfam" id="PF10066">
    <property type="entry name" value="DUF2304"/>
    <property type="match status" value="1"/>
</dbReference>
<keyword evidence="1" id="KW-0472">Membrane</keyword>
<accession>A0A2H0N2U2</accession>
<comment type="caution">
    <text evidence="2">The sequence shown here is derived from an EMBL/GenBank/DDBJ whole genome shotgun (WGS) entry which is preliminary data.</text>
</comment>
<dbReference type="InterPro" id="IPR019277">
    <property type="entry name" value="DUF2304"/>
</dbReference>
<keyword evidence="1" id="KW-0812">Transmembrane</keyword>
<sequence length="110" mass="12771">MIIFQLLFMLFSLFALGNVIRRKHERLLSVLGTCFWSGFWILADIVVLFPDSMTLFANKLGIGRGTDFVSYVAFALIFFVLFRLHIKLHEIQRDITNVVRKEALEEHAHS</sequence>
<protein>
    <recommendedName>
        <fullName evidence="4">DUF2304 domain-containing protein</fullName>
    </recommendedName>
</protein>
<keyword evidence="1" id="KW-1133">Transmembrane helix</keyword>
<evidence type="ECO:0000313" key="3">
    <source>
        <dbReference type="Proteomes" id="UP000229782"/>
    </source>
</evidence>
<evidence type="ECO:0000313" key="2">
    <source>
        <dbReference type="EMBL" id="PIR03227.1"/>
    </source>
</evidence>
<name>A0A2H0N2U2_9BACT</name>